<dbReference type="AlphaFoldDB" id="A0A1W2FJ36"/>
<dbReference type="STRING" id="40571.SAMN05660733_06553"/>
<dbReference type="Proteomes" id="UP000192840">
    <property type="component" value="Unassembled WGS sequence"/>
</dbReference>
<reference evidence="5" key="1">
    <citation type="submission" date="2017-04" db="EMBL/GenBank/DDBJ databases">
        <authorList>
            <person name="Varghese N."/>
            <person name="Submissions S."/>
        </authorList>
    </citation>
    <scope>NUCLEOTIDE SEQUENCE [LARGE SCALE GENOMIC DNA]</scope>
    <source>
        <strain evidence="5">DSM 44073</strain>
    </source>
</reference>
<dbReference type="InterPro" id="IPR051448">
    <property type="entry name" value="CdaR-like_regulators"/>
</dbReference>
<feature type="domain" description="CdaR GGDEF-like" evidence="3">
    <location>
        <begin position="24"/>
        <end position="117"/>
    </location>
</feature>
<evidence type="ECO:0000313" key="5">
    <source>
        <dbReference type="Proteomes" id="UP000192840"/>
    </source>
</evidence>
<dbReference type="OrthoDB" id="3696674at2"/>
<dbReference type="Gene3D" id="1.10.10.2840">
    <property type="entry name" value="PucR C-terminal helix-turn-helix domain"/>
    <property type="match status" value="1"/>
</dbReference>
<proteinExistence type="inferred from homology"/>
<evidence type="ECO:0000313" key="4">
    <source>
        <dbReference type="EMBL" id="SMD22019.1"/>
    </source>
</evidence>
<protein>
    <submittedName>
        <fullName evidence="4">PucR C-terminal helix-turn-helix domain-containing protein</fullName>
    </submittedName>
</protein>
<dbReference type="RefSeq" id="WP_084402056.1">
    <property type="nucleotide sequence ID" value="NZ_FWYC01000016.1"/>
</dbReference>
<evidence type="ECO:0000259" key="3">
    <source>
        <dbReference type="Pfam" id="PF17853"/>
    </source>
</evidence>
<dbReference type="PANTHER" id="PTHR33744">
    <property type="entry name" value="CARBOHYDRATE DIACID REGULATOR"/>
    <property type="match status" value="1"/>
</dbReference>
<sequence length="226" mass="24471">MPAVSGHVHSAAEMVDQLIDGHSIASDLNFPLADRYVIAVLKLPNGSLESFPCSDVLLTCRDGVVVALLADVDPESTRSALGRLSARLPNEGWVAVAHRPVAEIAEGYREAVDTARLLAAGRRPGGTYRMTDMLVEYAATRDRAVADQLAAMIAPLRGYPLLWATLTAWIDTDRNRNQAAKQLFVHRNTLNYRLGRVTEITGVDPTTGRGLQQLAIAMIAESIRGS</sequence>
<dbReference type="InterPro" id="IPR025736">
    <property type="entry name" value="PucR_C-HTH_dom"/>
</dbReference>
<dbReference type="Pfam" id="PF17853">
    <property type="entry name" value="GGDEF_2"/>
    <property type="match status" value="1"/>
</dbReference>
<name>A0A1W2FJ36_9PSEU</name>
<dbReference type="Pfam" id="PF13556">
    <property type="entry name" value="HTH_30"/>
    <property type="match status" value="1"/>
</dbReference>
<dbReference type="eggNOG" id="COG3835">
    <property type="taxonomic scope" value="Bacteria"/>
</dbReference>
<comment type="similarity">
    <text evidence="1">Belongs to the CdaR family.</text>
</comment>
<gene>
    <name evidence="4" type="ORF">SAMN05660733_06553</name>
</gene>
<organism evidence="4 5">
    <name type="scientific">Lentzea albidocapillata</name>
    <dbReference type="NCBI Taxonomy" id="40571"/>
    <lineage>
        <taxon>Bacteria</taxon>
        <taxon>Bacillati</taxon>
        <taxon>Actinomycetota</taxon>
        <taxon>Actinomycetes</taxon>
        <taxon>Pseudonocardiales</taxon>
        <taxon>Pseudonocardiaceae</taxon>
        <taxon>Lentzea</taxon>
    </lineage>
</organism>
<evidence type="ECO:0000256" key="1">
    <source>
        <dbReference type="ARBA" id="ARBA00006754"/>
    </source>
</evidence>
<evidence type="ECO:0000259" key="2">
    <source>
        <dbReference type="Pfam" id="PF13556"/>
    </source>
</evidence>
<accession>A0A1W2FJ36</accession>
<dbReference type="InterPro" id="IPR041522">
    <property type="entry name" value="CdaR_GGDEF"/>
</dbReference>
<dbReference type="EMBL" id="FWYC01000016">
    <property type="protein sequence ID" value="SMD22019.1"/>
    <property type="molecule type" value="Genomic_DNA"/>
</dbReference>
<dbReference type="InterPro" id="IPR042070">
    <property type="entry name" value="PucR_C-HTH_sf"/>
</dbReference>
<keyword evidence="5" id="KW-1185">Reference proteome</keyword>
<feature type="domain" description="PucR C-terminal helix-turn-helix" evidence="2">
    <location>
        <begin position="162"/>
        <end position="219"/>
    </location>
</feature>